<feature type="region of interest" description="Disordered" evidence="11">
    <location>
        <begin position="500"/>
        <end position="519"/>
    </location>
</feature>
<evidence type="ECO:0000313" key="13">
    <source>
        <dbReference type="Proteomes" id="UP001652627"/>
    </source>
</evidence>
<dbReference type="SUPFAM" id="SSF47473">
    <property type="entry name" value="EF-hand"/>
    <property type="match status" value="2"/>
</dbReference>
<sequence length="687" mass="77551">MILSSRMIEDCGKRGNTMAERRQLFAEMRAQDLDRIRLSTYRTACKLRFVQKKCNLHLVDIWNVIEALRENALNNLDPNIELNVARLEAVISTIFYQLNKRMPTTHQINVEQSISLLLNFLLAAFDPEGHGKISVFAVKMALATLCGGKIMDKLRYIFSMISDSSGVMVYGRYDMFLREVLKLPTAVFEGPSFGYTEQSAKSCFSQQKKVTLNTFLDTLMSDPPPQCLVWLPLLHRLANVENVFHPVECSYCHSESMMGFRYRCQQCHNYQLCQDCFWRGHAGGSHSNQHQMKEYTSWKSPAKKLTNALSKSLSCASSREPLHPMFPDQPEKPLNLAHIVPPRPVTSMNDTLFSHSVPSGSPFANRSMLDSTSRLDEEHKLIARYAARLAAETSSSQGQQRGASDISFTIDANKQQRQLIAELENKNREILQEIQRLRLEHEQASQPTPEKAQQNPTLLAELRLLRQRKDELEQRMSALQESRRELMVQLEGLMKLLKTQGAGSPRSSPSHTISRPIPMPIRSASACSTPTHTPQDSLTGVGGDVQEAFAQSARRNLRNDLLVAADSITNTMSSLVKELNSEVGSETESNVDSEFGRTHFDDLVPSPTSEKAFLAQIHARKPGYIHSAAATGSMRSDMVTEDGDPYVRADDENYENDSVRQLENELKMEEYLKQKLQDEAYQVSLQS</sequence>
<evidence type="ECO:0000256" key="10">
    <source>
        <dbReference type="SAM" id="Coils"/>
    </source>
</evidence>
<organism evidence="13 14">
    <name type="scientific">Apteryx mantelli</name>
    <name type="common">North Island brown kiwi</name>
    <dbReference type="NCBI Taxonomy" id="2696672"/>
    <lineage>
        <taxon>Eukaryota</taxon>
        <taxon>Metazoa</taxon>
        <taxon>Chordata</taxon>
        <taxon>Craniata</taxon>
        <taxon>Vertebrata</taxon>
        <taxon>Euteleostomi</taxon>
        <taxon>Archelosauria</taxon>
        <taxon>Archosauria</taxon>
        <taxon>Dinosauria</taxon>
        <taxon>Saurischia</taxon>
        <taxon>Theropoda</taxon>
        <taxon>Coelurosauria</taxon>
        <taxon>Aves</taxon>
        <taxon>Palaeognathae</taxon>
        <taxon>Apterygiformes</taxon>
        <taxon>Apterygidae</taxon>
        <taxon>Apteryx</taxon>
    </lineage>
</organism>
<dbReference type="CDD" id="cd16249">
    <property type="entry name" value="EFh_DTNA"/>
    <property type="match status" value="1"/>
</dbReference>
<accession>A0ABM4E6S7</accession>
<dbReference type="SUPFAM" id="SSF57850">
    <property type="entry name" value="RING/U-box"/>
    <property type="match status" value="1"/>
</dbReference>
<keyword evidence="7 10" id="KW-0175">Coiled coil</keyword>
<dbReference type="InterPro" id="IPR011992">
    <property type="entry name" value="EF-hand-dom_pair"/>
</dbReference>
<proteinExistence type="inferred from homology"/>
<dbReference type="Proteomes" id="UP001652627">
    <property type="component" value="Chromosome 2"/>
</dbReference>
<comment type="similarity">
    <text evidence="2 8">Belongs to the dystrophin family. Dystrobrevin subfamily.</text>
</comment>
<protein>
    <recommendedName>
        <fullName evidence="8">Dystrobrevin</fullName>
    </recommendedName>
</protein>
<dbReference type="GeneID" id="106494459"/>
<gene>
    <name evidence="14" type="primary">DTNA</name>
</gene>
<dbReference type="PROSITE" id="PS50135">
    <property type="entry name" value="ZF_ZZ_2"/>
    <property type="match status" value="1"/>
</dbReference>
<keyword evidence="13" id="KW-1185">Reference proteome</keyword>
<dbReference type="SMART" id="SM00291">
    <property type="entry name" value="ZnF_ZZ"/>
    <property type="match status" value="1"/>
</dbReference>
<dbReference type="RefSeq" id="XP_067148419.1">
    <property type="nucleotide sequence ID" value="XM_067292318.1"/>
</dbReference>
<dbReference type="CDD" id="cd02334">
    <property type="entry name" value="ZZ_dystrophin"/>
    <property type="match status" value="1"/>
</dbReference>
<evidence type="ECO:0000256" key="2">
    <source>
        <dbReference type="ARBA" id="ARBA00009563"/>
    </source>
</evidence>
<evidence type="ECO:0000256" key="3">
    <source>
        <dbReference type="ARBA" id="ARBA00022490"/>
    </source>
</evidence>
<feature type="coiled-coil region" evidence="10">
    <location>
        <begin position="413"/>
        <end position="489"/>
    </location>
</feature>
<evidence type="ECO:0000256" key="8">
    <source>
        <dbReference type="PIRNR" id="PIRNR038204"/>
    </source>
</evidence>
<comment type="subcellular location">
    <subcellularLocation>
        <location evidence="1 8">Cytoplasm</location>
    </subcellularLocation>
</comment>
<name>A0ABM4E6S7_9AVES</name>
<dbReference type="Pfam" id="PF00569">
    <property type="entry name" value="ZZ"/>
    <property type="match status" value="1"/>
</dbReference>
<dbReference type="InterPro" id="IPR017432">
    <property type="entry name" value="Distrobrevin"/>
</dbReference>
<dbReference type="PANTHER" id="PTHR12268">
    <property type="entry name" value="E3 UBIQUITIN-PROTEIN LIGASE KCMF1"/>
    <property type="match status" value="1"/>
</dbReference>
<evidence type="ECO:0000313" key="14">
    <source>
        <dbReference type="RefSeq" id="XP_067148419.1"/>
    </source>
</evidence>
<evidence type="ECO:0000256" key="11">
    <source>
        <dbReference type="SAM" id="MobiDB-lite"/>
    </source>
</evidence>
<feature type="domain" description="ZZ-type" evidence="12">
    <location>
        <begin position="244"/>
        <end position="300"/>
    </location>
</feature>
<dbReference type="Pfam" id="PF09068">
    <property type="entry name" value="EF-hand_2"/>
    <property type="match status" value="1"/>
</dbReference>
<reference evidence="13" key="1">
    <citation type="submission" date="2025-05" db="UniProtKB">
        <authorList>
            <consortium name="RefSeq"/>
        </authorList>
    </citation>
    <scope>NUCLEOTIDE SEQUENCE [LARGE SCALE GENOMIC DNA]</scope>
</reference>
<dbReference type="PIRSF" id="PIRSF038204">
    <property type="entry name" value="Distrobrevin"/>
    <property type="match status" value="1"/>
</dbReference>
<evidence type="ECO:0000256" key="9">
    <source>
        <dbReference type="PROSITE-ProRule" id="PRU00228"/>
    </source>
</evidence>
<evidence type="ECO:0000256" key="1">
    <source>
        <dbReference type="ARBA" id="ARBA00004496"/>
    </source>
</evidence>
<evidence type="ECO:0000256" key="4">
    <source>
        <dbReference type="ARBA" id="ARBA00022723"/>
    </source>
</evidence>
<evidence type="ECO:0000259" key="12">
    <source>
        <dbReference type="PROSITE" id="PS50135"/>
    </source>
</evidence>
<evidence type="ECO:0000256" key="7">
    <source>
        <dbReference type="ARBA" id="ARBA00023054"/>
    </source>
</evidence>
<feature type="compositionally biased region" description="Polar residues" evidence="11">
    <location>
        <begin position="501"/>
        <end position="513"/>
    </location>
</feature>
<dbReference type="InterPro" id="IPR050774">
    <property type="entry name" value="KCMF1/Dystrophin"/>
</dbReference>
<keyword evidence="6" id="KW-0862">Zinc</keyword>
<dbReference type="InterPro" id="IPR000433">
    <property type="entry name" value="Znf_ZZ"/>
</dbReference>
<keyword evidence="5 9" id="KW-0863">Zinc-finger</keyword>
<reference evidence="14" key="2">
    <citation type="submission" date="2025-08" db="UniProtKB">
        <authorList>
            <consortium name="RefSeq"/>
        </authorList>
    </citation>
    <scope>IDENTIFICATION</scope>
    <source>
        <tissue evidence="14">Blood</tissue>
    </source>
</reference>
<dbReference type="Gene3D" id="3.30.60.90">
    <property type="match status" value="1"/>
</dbReference>
<keyword evidence="3 8" id="KW-0963">Cytoplasm</keyword>
<dbReference type="Gene3D" id="1.10.238.10">
    <property type="entry name" value="EF-hand"/>
    <property type="match status" value="2"/>
</dbReference>
<dbReference type="Pfam" id="PF09069">
    <property type="entry name" value="EF-hand_3"/>
    <property type="match status" value="1"/>
</dbReference>
<evidence type="ECO:0000256" key="5">
    <source>
        <dbReference type="ARBA" id="ARBA00022771"/>
    </source>
</evidence>
<dbReference type="InterPro" id="IPR015153">
    <property type="entry name" value="EF-hand_dom_typ1"/>
</dbReference>
<dbReference type="InterPro" id="IPR015154">
    <property type="entry name" value="EF-hand_dom_typ2"/>
</dbReference>
<keyword evidence="4" id="KW-0479">Metal-binding</keyword>
<dbReference type="PROSITE" id="PS01357">
    <property type="entry name" value="ZF_ZZ_1"/>
    <property type="match status" value="1"/>
</dbReference>
<dbReference type="InterPro" id="IPR043145">
    <property type="entry name" value="Znf_ZZ_sf"/>
</dbReference>
<evidence type="ECO:0000256" key="6">
    <source>
        <dbReference type="ARBA" id="ARBA00022833"/>
    </source>
</evidence>
<dbReference type="PANTHER" id="PTHR12268:SF19">
    <property type="entry name" value="DYSTROBREVIN ALPHA"/>
    <property type="match status" value="1"/>
</dbReference>